<evidence type="ECO:0000256" key="7">
    <source>
        <dbReference type="ARBA" id="ARBA00022989"/>
    </source>
</evidence>
<dbReference type="PANTHER" id="PTHR30386">
    <property type="entry name" value="MEMBRANE FUSION SUBUNIT OF EMRAB-TOLC MULTIDRUG EFFLUX PUMP"/>
    <property type="match status" value="1"/>
</dbReference>
<feature type="transmembrane region" description="Helical" evidence="9">
    <location>
        <begin position="39"/>
        <end position="63"/>
    </location>
</feature>
<keyword evidence="4 9" id="KW-1003">Cell membrane</keyword>
<dbReference type="Gene3D" id="2.40.30.170">
    <property type="match status" value="1"/>
</dbReference>
<dbReference type="RefSeq" id="WP_128965145.1">
    <property type="nucleotide sequence ID" value="NZ_BMHC01000033.1"/>
</dbReference>
<dbReference type="PROSITE" id="PS00543">
    <property type="entry name" value="HLYD_FAMILY"/>
    <property type="match status" value="1"/>
</dbReference>
<dbReference type="PANTHER" id="PTHR30386:SF27">
    <property type="entry name" value="MEMBRANE FUSION PROTEIN (MFP) FAMILY PROTEIN"/>
    <property type="match status" value="1"/>
</dbReference>
<protein>
    <recommendedName>
        <fullName evidence="9">Membrane fusion protein (MFP) family protein</fullName>
    </recommendedName>
</protein>
<dbReference type="PRINTS" id="PR01490">
    <property type="entry name" value="RTXTOXIND"/>
</dbReference>
<evidence type="ECO:0000256" key="11">
    <source>
        <dbReference type="SAM" id="MobiDB-lite"/>
    </source>
</evidence>
<feature type="domain" description="AprE-like beta-barrel" evidence="13">
    <location>
        <begin position="341"/>
        <end position="392"/>
    </location>
</feature>
<keyword evidence="5 9" id="KW-0997">Cell inner membrane</keyword>
<feature type="coiled-coil region" evidence="10">
    <location>
        <begin position="163"/>
        <end position="204"/>
    </location>
</feature>
<reference evidence="15 16" key="2">
    <citation type="submission" date="2018-06" db="EMBL/GenBank/DDBJ databases">
        <title>Comparative genomics of rhizobia nodulating Arachis hypogaea in China.</title>
        <authorList>
            <person name="Li Y."/>
        </authorList>
    </citation>
    <scope>NUCLEOTIDE SEQUENCE [LARGE SCALE GENOMIC DNA]</scope>
    <source>
        <strain evidence="15 16">CCBAU 51658</strain>
    </source>
</reference>
<feature type="domain" description="AprE-like long alpha-helical hairpin" evidence="12">
    <location>
        <begin position="116"/>
        <end position="298"/>
    </location>
</feature>
<dbReference type="NCBIfam" id="TIGR01843">
    <property type="entry name" value="type_I_hlyD"/>
    <property type="match status" value="1"/>
</dbReference>
<dbReference type="InterPro" id="IPR006144">
    <property type="entry name" value="Secretion_HlyD_CS"/>
</dbReference>
<dbReference type="InterPro" id="IPR058982">
    <property type="entry name" value="Beta-barrel_AprE"/>
</dbReference>
<dbReference type="AlphaFoldDB" id="A0A410V475"/>
<keyword evidence="3 9" id="KW-0813">Transport</keyword>
<dbReference type="Proteomes" id="UP000625079">
    <property type="component" value="Unassembled WGS sequence"/>
</dbReference>
<gene>
    <name evidence="14" type="primary">hlyD</name>
    <name evidence="14" type="ORF">GCM10010987_75950</name>
    <name evidence="15" type="ORF">XH86_12905</name>
</gene>
<keyword evidence="10" id="KW-0175">Coiled coil</keyword>
<organism evidence="14 17">
    <name type="scientific">Bradyrhizobium guangdongense</name>
    <dbReference type="NCBI Taxonomy" id="1325090"/>
    <lineage>
        <taxon>Bacteria</taxon>
        <taxon>Pseudomonadati</taxon>
        <taxon>Pseudomonadota</taxon>
        <taxon>Alphaproteobacteria</taxon>
        <taxon>Hyphomicrobiales</taxon>
        <taxon>Nitrobacteraceae</taxon>
        <taxon>Bradyrhizobium</taxon>
    </lineage>
</organism>
<evidence type="ECO:0000256" key="6">
    <source>
        <dbReference type="ARBA" id="ARBA00022692"/>
    </source>
</evidence>
<keyword evidence="6 9" id="KW-0812">Transmembrane</keyword>
<dbReference type="EMBL" id="CP030057">
    <property type="protein sequence ID" value="QOZ59532.1"/>
    <property type="molecule type" value="Genomic_DNA"/>
</dbReference>
<keyword evidence="8 9" id="KW-0472">Membrane</keyword>
<dbReference type="Pfam" id="PF26002">
    <property type="entry name" value="Beta-barrel_AprE"/>
    <property type="match status" value="1"/>
</dbReference>
<evidence type="ECO:0000256" key="1">
    <source>
        <dbReference type="ARBA" id="ARBA00004377"/>
    </source>
</evidence>
<evidence type="ECO:0000256" key="2">
    <source>
        <dbReference type="ARBA" id="ARBA00009477"/>
    </source>
</evidence>
<evidence type="ECO:0000313" key="14">
    <source>
        <dbReference type="EMBL" id="GGI33752.1"/>
    </source>
</evidence>
<evidence type="ECO:0000256" key="3">
    <source>
        <dbReference type="ARBA" id="ARBA00022448"/>
    </source>
</evidence>
<comment type="subcellular location">
    <subcellularLocation>
        <location evidence="1 9">Cell inner membrane</location>
        <topology evidence="1 9">Single-pass membrane protein</topology>
    </subcellularLocation>
</comment>
<evidence type="ECO:0000256" key="5">
    <source>
        <dbReference type="ARBA" id="ARBA00022519"/>
    </source>
</evidence>
<dbReference type="InterPro" id="IPR058781">
    <property type="entry name" value="HH_AprE-like"/>
</dbReference>
<evidence type="ECO:0000313" key="15">
    <source>
        <dbReference type="EMBL" id="QOZ59532.1"/>
    </source>
</evidence>
<dbReference type="InterPro" id="IPR010129">
    <property type="entry name" value="T1SS_HlyD"/>
</dbReference>
<sequence length="474" mass="51303">MKFADANGRPVAAPRTRGRIERAFLPAALEIIESPPPPLAGAIGGTIIVLFCLALAWASFAAVDIVASAPGRVIPSGRTKIVQPFETGVVRAIHVRDGQPVKAGELLIELDPTINAAERDHLQGDLFAATLDVARLSALLTDDPLGSFRPPPNASGPLLASQRQLLSQQAEEHRAKLASLDSQKAQKQAELKTLLETVAKLDATLPILQQRVEIKSTLYAREVGSKANYLEILQSLTETQHELLVQKSRSHEAEAAVAAITEARAQTAAEFRRTVSADLVEAQRKATGLGEDLIKATQRTQLQQLTSPVEGTVQQLSVHTLGGVVTPAQALLVVVPADSRLEIEALISNRDIGFIQIGQEAEIKVDTFNFTRYGLMHGRVQSVSQDAITQDRPADRSGDPAFGAAATTSEPKGKEFLYQARISLDHSQMQIDDRTVNLSPGMAVTVEIKTGKRSVLSYLLSPLLRYKQESLRER</sequence>
<feature type="region of interest" description="Disordered" evidence="11">
    <location>
        <begin position="384"/>
        <end position="407"/>
    </location>
</feature>
<evidence type="ECO:0000313" key="17">
    <source>
        <dbReference type="Proteomes" id="UP000625079"/>
    </source>
</evidence>
<evidence type="ECO:0000256" key="4">
    <source>
        <dbReference type="ARBA" id="ARBA00022475"/>
    </source>
</evidence>
<proteinExistence type="inferred from homology"/>
<keyword evidence="16" id="KW-1185">Reference proteome</keyword>
<evidence type="ECO:0000259" key="13">
    <source>
        <dbReference type="Pfam" id="PF26002"/>
    </source>
</evidence>
<name>A0A410V475_9BRAD</name>
<dbReference type="GO" id="GO:0009306">
    <property type="term" value="P:protein secretion"/>
    <property type="evidence" value="ECO:0007669"/>
    <property type="project" value="InterPro"/>
</dbReference>
<dbReference type="Gene3D" id="2.40.50.100">
    <property type="match status" value="1"/>
</dbReference>
<comment type="similarity">
    <text evidence="2 9">Belongs to the membrane fusion protein (MFP) (TC 8.A.1) family.</text>
</comment>
<dbReference type="OrthoDB" id="9810980at2"/>
<evidence type="ECO:0000259" key="12">
    <source>
        <dbReference type="Pfam" id="PF25994"/>
    </source>
</evidence>
<evidence type="ECO:0000256" key="10">
    <source>
        <dbReference type="SAM" id="Coils"/>
    </source>
</evidence>
<dbReference type="InterPro" id="IPR050739">
    <property type="entry name" value="MFP"/>
</dbReference>
<evidence type="ECO:0000313" key="16">
    <source>
        <dbReference type="Proteomes" id="UP000593880"/>
    </source>
</evidence>
<evidence type="ECO:0000256" key="9">
    <source>
        <dbReference type="RuleBase" id="RU365093"/>
    </source>
</evidence>
<dbReference type="GO" id="GO:0005886">
    <property type="term" value="C:plasma membrane"/>
    <property type="evidence" value="ECO:0007669"/>
    <property type="project" value="UniProtKB-SubCell"/>
</dbReference>
<dbReference type="Proteomes" id="UP000593880">
    <property type="component" value="Chromosome"/>
</dbReference>
<reference evidence="14" key="3">
    <citation type="submission" date="2022-12" db="EMBL/GenBank/DDBJ databases">
        <authorList>
            <person name="Sun Q."/>
            <person name="Zhou Y."/>
        </authorList>
    </citation>
    <scope>NUCLEOTIDE SEQUENCE</scope>
    <source>
        <strain evidence="14">CGMCC 1.15034</strain>
    </source>
</reference>
<keyword evidence="7 9" id="KW-1133">Transmembrane helix</keyword>
<evidence type="ECO:0000256" key="8">
    <source>
        <dbReference type="ARBA" id="ARBA00023136"/>
    </source>
</evidence>
<dbReference type="SUPFAM" id="SSF111369">
    <property type="entry name" value="HlyD-like secretion proteins"/>
    <property type="match status" value="1"/>
</dbReference>
<reference evidence="14" key="1">
    <citation type="journal article" date="2014" name="Int. J. Syst. Evol. Microbiol.">
        <title>Complete genome sequence of Corynebacterium casei LMG S-19264T (=DSM 44701T), isolated from a smear-ripened cheese.</title>
        <authorList>
            <consortium name="US DOE Joint Genome Institute (JGI-PGF)"/>
            <person name="Walter F."/>
            <person name="Albersmeier A."/>
            <person name="Kalinowski J."/>
            <person name="Ruckert C."/>
        </authorList>
    </citation>
    <scope>NUCLEOTIDE SEQUENCE</scope>
    <source>
        <strain evidence="14">CGMCC 1.15034</strain>
    </source>
</reference>
<dbReference type="Pfam" id="PF25994">
    <property type="entry name" value="HH_AprE"/>
    <property type="match status" value="1"/>
</dbReference>
<dbReference type="EMBL" id="BMHC01000033">
    <property type="protein sequence ID" value="GGI33752.1"/>
    <property type="molecule type" value="Genomic_DNA"/>
</dbReference>
<accession>A0A410V475</accession>